<evidence type="ECO:0008006" key="3">
    <source>
        <dbReference type="Google" id="ProtNLM"/>
    </source>
</evidence>
<dbReference type="InterPro" id="IPR015943">
    <property type="entry name" value="WD40/YVTN_repeat-like_dom_sf"/>
</dbReference>
<gene>
    <name evidence="1" type="ORF">PGLA2088_LOCUS5340</name>
</gene>
<dbReference type="Proteomes" id="UP000626109">
    <property type="component" value="Unassembled WGS sequence"/>
</dbReference>
<comment type="caution">
    <text evidence="1">The sequence shown here is derived from an EMBL/GenBank/DDBJ whole genome shotgun (WGS) entry which is preliminary data.</text>
</comment>
<organism evidence="1 2">
    <name type="scientific">Polarella glacialis</name>
    <name type="common">Dinoflagellate</name>
    <dbReference type="NCBI Taxonomy" id="89957"/>
    <lineage>
        <taxon>Eukaryota</taxon>
        <taxon>Sar</taxon>
        <taxon>Alveolata</taxon>
        <taxon>Dinophyceae</taxon>
        <taxon>Suessiales</taxon>
        <taxon>Suessiaceae</taxon>
        <taxon>Polarella</taxon>
    </lineage>
</organism>
<accession>A0A813I7H5</accession>
<evidence type="ECO:0000313" key="1">
    <source>
        <dbReference type="EMBL" id="CAE8647031.1"/>
    </source>
</evidence>
<name>A0A813I7H5_POLGL</name>
<reference evidence="1" key="1">
    <citation type="submission" date="2021-02" db="EMBL/GenBank/DDBJ databases">
        <authorList>
            <person name="Dougan E. K."/>
            <person name="Rhodes N."/>
            <person name="Thang M."/>
            <person name="Chan C."/>
        </authorList>
    </citation>
    <scope>NUCLEOTIDE SEQUENCE</scope>
</reference>
<proteinExistence type="predicted"/>
<dbReference type="Gene3D" id="2.130.10.10">
    <property type="entry name" value="YVTN repeat-like/Quinoprotein amine dehydrogenase"/>
    <property type="match status" value="1"/>
</dbReference>
<dbReference type="EMBL" id="CAJNNW010005047">
    <property type="protein sequence ID" value="CAE8647031.1"/>
    <property type="molecule type" value="Genomic_DNA"/>
</dbReference>
<evidence type="ECO:0000313" key="2">
    <source>
        <dbReference type="Proteomes" id="UP000626109"/>
    </source>
</evidence>
<feature type="non-terminal residue" evidence="1">
    <location>
        <position position="54"/>
    </location>
</feature>
<sequence length="54" mass="5880">DDAQLTFWDVQNCRQIQQVGVEAGVSCLSYHSGGYLLAAGTCEGSVLIFDLRML</sequence>
<dbReference type="AlphaFoldDB" id="A0A813I7H5"/>
<dbReference type="SUPFAM" id="SSF50978">
    <property type="entry name" value="WD40 repeat-like"/>
    <property type="match status" value="1"/>
</dbReference>
<protein>
    <recommendedName>
        <fullName evidence="3">Pre-mRNA-processing factor 19</fullName>
    </recommendedName>
</protein>
<feature type="non-terminal residue" evidence="1">
    <location>
        <position position="1"/>
    </location>
</feature>
<dbReference type="InterPro" id="IPR036322">
    <property type="entry name" value="WD40_repeat_dom_sf"/>
</dbReference>